<keyword evidence="11" id="KW-1185">Reference proteome</keyword>
<evidence type="ECO:0000256" key="8">
    <source>
        <dbReference type="SAM" id="Coils"/>
    </source>
</evidence>
<feature type="active site" description="O-(3'-phospho-DNA)-tyrosine intermediate" evidence="6">
    <location>
        <position position="460"/>
    </location>
</feature>
<dbReference type="AlphaFoldDB" id="B4MU44"/>
<dbReference type="InterPro" id="IPR008336">
    <property type="entry name" value="TopoI_DNA-bd_euk"/>
</dbReference>
<dbReference type="InterPro" id="IPR013034">
    <property type="entry name" value="DNA_topo_DNA_db_N_dom1"/>
</dbReference>
<dbReference type="InterPro" id="IPR013499">
    <property type="entry name" value="TopoI_euk"/>
</dbReference>
<evidence type="ECO:0000256" key="2">
    <source>
        <dbReference type="ARBA" id="ARBA00006645"/>
    </source>
</evidence>
<evidence type="ECO:0000256" key="6">
    <source>
        <dbReference type="PROSITE-ProRule" id="PRU01382"/>
    </source>
</evidence>
<dbReference type="STRING" id="7260.B4MU44"/>
<reference evidence="10 11" key="1">
    <citation type="journal article" date="2007" name="Nature">
        <title>Evolution of genes and genomes on the Drosophila phylogeny.</title>
        <authorList>
            <consortium name="Drosophila 12 Genomes Consortium"/>
            <person name="Clark A.G."/>
            <person name="Eisen M.B."/>
            <person name="Smith D.R."/>
            <person name="Bergman C.M."/>
            <person name="Oliver B."/>
            <person name="Markow T.A."/>
            <person name="Kaufman T.C."/>
            <person name="Kellis M."/>
            <person name="Gelbart W."/>
            <person name="Iyer V.N."/>
            <person name="Pollard D.A."/>
            <person name="Sackton T.B."/>
            <person name="Larracuente A.M."/>
            <person name="Singh N.D."/>
            <person name="Abad J.P."/>
            <person name="Abt D.N."/>
            <person name="Adryan B."/>
            <person name="Aguade M."/>
            <person name="Akashi H."/>
            <person name="Anderson W.W."/>
            <person name="Aquadro C.F."/>
            <person name="Ardell D.H."/>
            <person name="Arguello R."/>
            <person name="Artieri C.G."/>
            <person name="Barbash D.A."/>
            <person name="Barker D."/>
            <person name="Barsanti P."/>
            <person name="Batterham P."/>
            <person name="Batzoglou S."/>
            <person name="Begun D."/>
            <person name="Bhutkar A."/>
            <person name="Blanco E."/>
            <person name="Bosak S.A."/>
            <person name="Bradley R.K."/>
            <person name="Brand A.D."/>
            <person name="Brent M.R."/>
            <person name="Brooks A.N."/>
            <person name="Brown R.H."/>
            <person name="Butlin R.K."/>
            <person name="Caggese C."/>
            <person name="Calvi B.R."/>
            <person name="Bernardo de Carvalho A."/>
            <person name="Caspi A."/>
            <person name="Castrezana S."/>
            <person name="Celniker S.E."/>
            <person name="Chang J.L."/>
            <person name="Chapple C."/>
            <person name="Chatterji S."/>
            <person name="Chinwalla A."/>
            <person name="Civetta A."/>
            <person name="Clifton S.W."/>
            <person name="Comeron J.M."/>
            <person name="Costello J.C."/>
            <person name="Coyne J.A."/>
            <person name="Daub J."/>
            <person name="David R.G."/>
            <person name="Delcher A.L."/>
            <person name="Delehaunty K."/>
            <person name="Do C.B."/>
            <person name="Ebling H."/>
            <person name="Edwards K."/>
            <person name="Eickbush T."/>
            <person name="Evans J.D."/>
            <person name="Filipski A."/>
            <person name="Findeiss S."/>
            <person name="Freyhult E."/>
            <person name="Fulton L."/>
            <person name="Fulton R."/>
            <person name="Garcia A.C."/>
            <person name="Gardiner A."/>
            <person name="Garfield D.A."/>
            <person name="Garvin B.E."/>
            <person name="Gibson G."/>
            <person name="Gilbert D."/>
            <person name="Gnerre S."/>
            <person name="Godfrey J."/>
            <person name="Good R."/>
            <person name="Gotea V."/>
            <person name="Gravely B."/>
            <person name="Greenberg A.J."/>
            <person name="Griffiths-Jones S."/>
            <person name="Gross S."/>
            <person name="Guigo R."/>
            <person name="Gustafson E.A."/>
            <person name="Haerty W."/>
            <person name="Hahn M.W."/>
            <person name="Halligan D.L."/>
            <person name="Halpern A.L."/>
            <person name="Halter G.M."/>
            <person name="Han M.V."/>
            <person name="Heger A."/>
            <person name="Hillier L."/>
            <person name="Hinrichs A.S."/>
            <person name="Holmes I."/>
            <person name="Hoskins R.A."/>
            <person name="Hubisz M.J."/>
            <person name="Hultmark D."/>
            <person name="Huntley M.A."/>
            <person name="Jaffe D.B."/>
            <person name="Jagadeeshan S."/>
            <person name="Jeck W.R."/>
            <person name="Johnson J."/>
            <person name="Jones C.D."/>
            <person name="Jordan W.C."/>
            <person name="Karpen G.H."/>
            <person name="Kataoka E."/>
            <person name="Keightley P.D."/>
            <person name="Kheradpour P."/>
            <person name="Kirkness E.F."/>
            <person name="Koerich L.B."/>
            <person name="Kristiansen K."/>
            <person name="Kudrna D."/>
            <person name="Kulathinal R.J."/>
            <person name="Kumar S."/>
            <person name="Kwok R."/>
            <person name="Lander E."/>
            <person name="Langley C.H."/>
            <person name="Lapoint R."/>
            <person name="Lazzaro B.P."/>
            <person name="Lee S.J."/>
            <person name="Levesque L."/>
            <person name="Li R."/>
            <person name="Lin C.F."/>
            <person name="Lin M.F."/>
            <person name="Lindblad-Toh K."/>
            <person name="Llopart A."/>
            <person name="Long M."/>
            <person name="Low L."/>
            <person name="Lozovsky E."/>
            <person name="Lu J."/>
            <person name="Luo M."/>
            <person name="Machado C.A."/>
            <person name="Makalowski W."/>
            <person name="Marzo M."/>
            <person name="Matsuda M."/>
            <person name="Matzkin L."/>
            <person name="McAllister B."/>
            <person name="McBride C.S."/>
            <person name="McKernan B."/>
            <person name="McKernan K."/>
            <person name="Mendez-Lago M."/>
            <person name="Minx P."/>
            <person name="Mollenhauer M.U."/>
            <person name="Montooth K."/>
            <person name="Mount S.M."/>
            <person name="Mu X."/>
            <person name="Myers E."/>
            <person name="Negre B."/>
            <person name="Newfeld S."/>
            <person name="Nielsen R."/>
            <person name="Noor M.A."/>
            <person name="O'Grady P."/>
            <person name="Pachter L."/>
            <person name="Papaceit M."/>
            <person name="Parisi M.J."/>
            <person name="Parisi M."/>
            <person name="Parts L."/>
            <person name="Pedersen J.S."/>
            <person name="Pesole G."/>
            <person name="Phillippy A.M."/>
            <person name="Ponting C.P."/>
            <person name="Pop M."/>
            <person name="Porcelli D."/>
            <person name="Powell J.R."/>
            <person name="Prohaska S."/>
            <person name="Pruitt K."/>
            <person name="Puig M."/>
            <person name="Quesneville H."/>
            <person name="Ram K.R."/>
            <person name="Rand D."/>
            <person name="Rasmussen M.D."/>
            <person name="Reed L.K."/>
            <person name="Reenan R."/>
            <person name="Reily A."/>
            <person name="Remington K.A."/>
            <person name="Rieger T.T."/>
            <person name="Ritchie M.G."/>
            <person name="Robin C."/>
            <person name="Rogers Y.H."/>
            <person name="Rohde C."/>
            <person name="Rozas J."/>
            <person name="Rubenfield M.J."/>
            <person name="Ruiz A."/>
            <person name="Russo S."/>
            <person name="Salzberg S.L."/>
            <person name="Sanchez-Gracia A."/>
            <person name="Saranga D.J."/>
            <person name="Sato H."/>
            <person name="Schaeffer S.W."/>
            <person name="Schatz M.C."/>
            <person name="Schlenke T."/>
            <person name="Schwartz R."/>
            <person name="Segarra C."/>
            <person name="Singh R.S."/>
            <person name="Sirot L."/>
            <person name="Sirota M."/>
            <person name="Sisneros N.B."/>
            <person name="Smith C.D."/>
            <person name="Smith T.F."/>
            <person name="Spieth J."/>
            <person name="Stage D.E."/>
            <person name="Stark A."/>
            <person name="Stephan W."/>
            <person name="Strausberg R.L."/>
            <person name="Strempel S."/>
            <person name="Sturgill D."/>
            <person name="Sutton G."/>
            <person name="Sutton G.G."/>
            <person name="Tao W."/>
            <person name="Teichmann S."/>
            <person name="Tobari Y.N."/>
            <person name="Tomimura Y."/>
            <person name="Tsolas J.M."/>
            <person name="Valente V.L."/>
            <person name="Venter E."/>
            <person name="Venter J.C."/>
            <person name="Vicario S."/>
            <person name="Vieira F.G."/>
            <person name="Vilella A.J."/>
            <person name="Villasante A."/>
            <person name="Walenz B."/>
            <person name="Wang J."/>
            <person name="Wasserman M."/>
            <person name="Watts T."/>
            <person name="Wilson D."/>
            <person name="Wilson R.K."/>
            <person name="Wing R.A."/>
            <person name="Wolfner M.F."/>
            <person name="Wong A."/>
            <person name="Wong G.K."/>
            <person name="Wu C.I."/>
            <person name="Wu G."/>
            <person name="Yamamoto D."/>
            <person name="Yang H.P."/>
            <person name="Yang S.P."/>
            <person name="Yorke J.A."/>
            <person name="Yoshida K."/>
            <person name="Zdobnov E."/>
            <person name="Zhang P."/>
            <person name="Zhang Y."/>
            <person name="Zimin A.V."/>
            <person name="Baldwin J."/>
            <person name="Abdouelleil A."/>
            <person name="Abdulkadir J."/>
            <person name="Abebe A."/>
            <person name="Abera B."/>
            <person name="Abreu J."/>
            <person name="Acer S.C."/>
            <person name="Aftuck L."/>
            <person name="Alexander A."/>
            <person name="An P."/>
            <person name="Anderson E."/>
            <person name="Anderson S."/>
            <person name="Arachi H."/>
            <person name="Azer M."/>
            <person name="Bachantsang P."/>
            <person name="Barry A."/>
            <person name="Bayul T."/>
            <person name="Berlin A."/>
            <person name="Bessette D."/>
            <person name="Bloom T."/>
            <person name="Blye J."/>
            <person name="Boguslavskiy L."/>
            <person name="Bonnet C."/>
            <person name="Boukhgalter B."/>
            <person name="Bourzgui I."/>
            <person name="Brown A."/>
            <person name="Cahill P."/>
            <person name="Channer S."/>
            <person name="Cheshatsang Y."/>
            <person name="Chuda L."/>
            <person name="Citroen M."/>
            <person name="Collymore A."/>
            <person name="Cooke P."/>
            <person name="Costello M."/>
            <person name="D'Aco K."/>
            <person name="Daza R."/>
            <person name="De Haan G."/>
            <person name="DeGray S."/>
            <person name="DeMaso C."/>
            <person name="Dhargay N."/>
            <person name="Dooley K."/>
            <person name="Dooley E."/>
            <person name="Doricent M."/>
            <person name="Dorje P."/>
            <person name="Dorjee K."/>
            <person name="Dupes A."/>
            <person name="Elong R."/>
            <person name="Falk J."/>
            <person name="Farina A."/>
            <person name="Faro S."/>
            <person name="Ferguson D."/>
            <person name="Fisher S."/>
            <person name="Foley C.D."/>
            <person name="Franke A."/>
            <person name="Friedrich D."/>
            <person name="Gadbois L."/>
            <person name="Gearin G."/>
            <person name="Gearin C.R."/>
            <person name="Giannoukos G."/>
            <person name="Goode T."/>
            <person name="Graham J."/>
            <person name="Grandbois E."/>
            <person name="Grewal S."/>
            <person name="Gyaltsen K."/>
            <person name="Hafez N."/>
            <person name="Hagos B."/>
            <person name="Hall J."/>
            <person name="Henson C."/>
            <person name="Hollinger A."/>
            <person name="Honan T."/>
            <person name="Huard M.D."/>
            <person name="Hughes L."/>
            <person name="Hurhula B."/>
            <person name="Husby M.E."/>
            <person name="Kamat A."/>
            <person name="Kanga B."/>
            <person name="Kashin S."/>
            <person name="Khazanovich D."/>
            <person name="Kisner P."/>
            <person name="Lance K."/>
            <person name="Lara M."/>
            <person name="Lee W."/>
            <person name="Lennon N."/>
            <person name="Letendre F."/>
            <person name="LeVine R."/>
            <person name="Lipovsky A."/>
            <person name="Liu X."/>
            <person name="Liu J."/>
            <person name="Liu S."/>
            <person name="Lokyitsang T."/>
            <person name="Lokyitsang Y."/>
            <person name="Lubonja R."/>
            <person name="Lui A."/>
            <person name="MacDonald P."/>
            <person name="Magnisalis V."/>
            <person name="Maru K."/>
            <person name="Matthews C."/>
            <person name="McCusker W."/>
            <person name="McDonough S."/>
            <person name="Mehta T."/>
            <person name="Meldrim J."/>
            <person name="Meneus L."/>
            <person name="Mihai O."/>
            <person name="Mihalev A."/>
            <person name="Mihova T."/>
            <person name="Mittelman R."/>
            <person name="Mlenga V."/>
            <person name="Montmayeur A."/>
            <person name="Mulrain L."/>
            <person name="Navidi A."/>
            <person name="Naylor J."/>
            <person name="Negash T."/>
            <person name="Nguyen T."/>
            <person name="Nguyen N."/>
            <person name="Nicol R."/>
            <person name="Norbu C."/>
            <person name="Norbu N."/>
            <person name="Novod N."/>
            <person name="O'Neill B."/>
            <person name="Osman S."/>
            <person name="Markiewicz E."/>
            <person name="Oyono O.L."/>
            <person name="Patti C."/>
            <person name="Phunkhang P."/>
            <person name="Pierre F."/>
            <person name="Priest M."/>
            <person name="Raghuraman S."/>
            <person name="Rege F."/>
            <person name="Reyes R."/>
            <person name="Rise C."/>
            <person name="Rogov P."/>
            <person name="Ross K."/>
            <person name="Ryan E."/>
            <person name="Settipalli S."/>
            <person name="Shea T."/>
            <person name="Sherpa N."/>
            <person name="Shi L."/>
            <person name="Shih D."/>
            <person name="Sparrow T."/>
            <person name="Spaulding J."/>
            <person name="Stalker J."/>
            <person name="Stange-Thomann N."/>
            <person name="Stavropoulos S."/>
            <person name="Stone C."/>
            <person name="Strader C."/>
            <person name="Tesfaye S."/>
            <person name="Thomson T."/>
            <person name="Thoulutsang Y."/>
            <person name="Thoulutsang D."/>
            <person name="Topham K."/>
            <person name="Topping I."/>
            <person name="Tsamla T."/>
            <person name="Vassiliev H."/>
            <person name="Vo A."/>
            <person name="Wangchuk T."/>
            <person name="Wangdi T."/>
            <person name="Weiand M."/>
            <person name="Wilkinson J."/>
            <person name="Wilson A."/>
            <person name="Yadav S."/>
            <person name="Young G."/>
            <person name="Yu Q."/>
            <person name="Zembek L."/>
            <person name="Zhong D."/>
            <person name="Zimmer A."/>
            <person name="Zwirko Z."/>
            <person name="Jaffe D.B."/>
            <person name="Alvarez P."/>
            <person name="Brockman W."/>
            <person name="Butler J."/>
            <person name="Chin C."/>
            <person name="Gnerre S."/>
            <person name="Grabherr M."/>
            <person name="Kleber M."/>
            <person name="Mauceli E."/>
            <person name="MacCallum I."/>
        </authorList>
    </citation>
    <scope>NUCLEOTIDE SEQUENCE [LARGE SCALE GENOMIC DNA]</scope>
    <source>
        <strain evidence="11">Tucson 14030-0811.24</strain>
    </source>
</reference>
<dbReference type="InterPro" id="IPR001631">
    <property type="entry name" value="TopoI"/>
</dbReference>
<dbReference type="InterPro" id="IPR013500">
    <property type="entry name" value="TopoI_cat_euk"/>
</dbReference>
<name>B4MU44_DROWI</name>
<evidence type="ECO:0000259" key="9">
    <source>
        <dbReference type="SMART" id="SM00435"/>
    </source>
</evidence>
<dbReference type="SUPFAM" id="SSF46596">
    <property type="entry name" value="Eukaryotic DNA topoisomerase I, dispensable insert domain"/>
    <property type="match status" value="1"/>
</dbReference>
<dbReference type="PANTHER" id="PTHR10290">
    <property type="entry name" value="DNA TOPOISOMERASE I"/>
    <property type="match status" value="1"/>
</dbReference>
<dbReference type="SMR" id="B4MU44"/>
<dbReference type="InParanoid" id="B4MU44"/>
<comment type="function">
    <text evidence="7">Releases the supercoiling and torsional tension of DNA introduced during the DNA replication and transcription by transiently cleaving and rejoining one strand of the DNA duplex. Introduces a single-strand break via transesterification at the specific target site 5'-[CT]CCTTp site in duplex DNA. The scissile phosphodiester is attacked by the catalytic tyrosine of the enzyme, resulting in the formation of a DNA-(3'-phosphotyrosyl)-enzyme intermediate and the expulsion of a 5'-OH DNA strand. The free DNA strand then undergoes passage around the unbroken strand thus removing DNA supercoils. Finally, in the religation step, the DNA 5'-OH attacks the covalent intermediate to expel the active-site tyrosine and restore the DNA phosphodiester backbone.</text>
</comment>
<dbReference type="InterPro" id="IPR025834">
    <property type="entry name" value="TopoI_C_dom"/>
</dbReference>
<dbReference type="FunFam" id="3.90.15.10:FF:000003">
    <property type="entry name" value="DNA topoisomerase I"/>
    <property type="match status" value="1"/>
</dbReference>
<dbReference type="GO" id="GO:0003677">
    <property type="term" value="F:DNA binding"/>
    <property type="evidence" value="ECO:0007669"/>
    <property type="project" value="UniProtKB-UniRule"/>
</dbReference>
<dbReference type="SMART" id="SM00435">
    <property type="entry name" value="TOPEUc"/>
    <property type="match status" value="1"/>
</dbReference>
<gene>
    <name evidence="10" type="primary">Dwil\GK23720</name>
    <name evidence="10" type="ORF">Dwil_GK23720</name>
</gene>
<dbReference type="eggNOG" id="KOG0981">
    <property type="taxonomic scope" value="Eukaryota"/>
</dbReference>
<dbReference type="InterPro" id="IPR011010">
    <property type="entry name" value="DNA_brk_join_enz"/>
</dbReference>
<dbReference type="Gene3D" id="1.10.132.10">
    <property type="match status" value="1"/>
</dbReference>
<dbReference type="GO" id="GO:0003917">
    <property type="term" value="F:DNA topoisomerase type I (single strand cut, ATP-independent) activity"/>
    <property type="evidence" value="ECO:0007669"/>
    <property type="project" value="UniProtKB-UniRule"/>
</dbReference>
<dbReference type="SUPFAM" id="SSF56349">
    <property type="entry name" value="DNA breaking-rejoining enzymes"/>
    <property type="match status" value="1"/>
</dbReference>
<dbReference type="KEGG" id="dwi:6641731"/>
<dbReference type="GO" id="GO:0006260">
    <property type="term" value="P:DNA replication"/>
    <property type="evidence" value="ECO:0007669"/>
    <property type="project" value="TreeGrafter"/>
</dbReference>
<dbReference type="Gene3D" id="1.10.10.41">
    <property type="entry name" value="Yeast DNA topoisomerase - domain 1"/>
    <property type="match status" value="1"/>
</dbReference>
<organism evidence="10 11">
    <name type="scientific">Drosophila willistoni</name>
    <name type="common">Fruit fly</name>
    <dbReference type="NCBI Taxonomy" id="7260"/>
    <lineage>
        <taxon>Eukaryota</taxon>
        <taxon>Metazoa</taxon>
        <taxon>Ecdysozoa</taxon>
        <taxon>Arthropoda</taxon>
        <taxon>Hexapoda</taxon>
        <taxon>Insecta</taxon>
        <taxon>Pterygota</taxon>
        <taxon>Neoptera</taxon>
        <taxon>Endopterygota</taxon>
        <taxon>Diptera</taxon>
        <taxon>Brachycera</taxon>
        <taxon>Muscomorpha</taxon>
        <taxon>Ephydroidea</taxon>
        <taxon>Drosophilidae</taxon>
        <taxon>Drosophila</taxon>
        <taxon>Sophophora</taxon>
    </lineage>
</organism>
<dbReference type="InterPro" id="IPR014727">
    <property type="entry name" value="TopoI_cat_a/b-sub_euk"/>
</dbReference>
<dbReference type="GO" id="GO:0005694">
    <property type="term" value="C:chromosome"/>
    <property type="evidence" value="ECO:0007669"/>
    <property type="project" value="InterPro"/>
</dbReference>
<dbReference type="Pfam" id="PF14370">
    <property type="entry name" value="Topo_C_assoc"/>
    <property type="match status" value="1"/>
</dbReference>
<dbReference type="InterPro" id="IPR014711">
    <property type="entry name" value="TopoI_cat_a-hlx-sub_euk"/>
</dbReference>
<dbReference type="EC" id="5.6.2.1" evidence="7"/>
<dbReference type="Pfam" id="PF01028">
    <property type="entry name" value="Topoisom_I"/>
    <property type="match status" value="1"/>
</dbReference>
<keyword evidence="5 6" id="KW-0413">Isomerase</keyword>
<dbReference type="HOGENOM" id="CLU_009193_2_0_1"/>
<dbReference type="SUPFAM" id="SSF56741">
    <property type="entry name" value="Eukaryotic DNA topoisomerase I, N-terminal DNA-binding fragment"/>
    <property type="match status" value="1"/>
</dbReference>
<proteinExistence type="inferred from homology"/>
<dbReference type="Gene3D" id="2.170.11.10">
    <property type="entry name" value="DNA Topoisomerase I, domain 2"/>
    <property type="match status" value="1"/>
</dbReference>
<evidence type="ECO:0000256" key="1">
    <source>
        <dbReference type="ARBA" id="ARBA00000213"/>
    </source>
</evidence>
<evidence type="ECO:0000256" key="5">
    <source>
        <dbReference type="ARBA" id="ARBA00023235"/>
    </source>
</evidence>
<keyword evidence="4 6" id="KW-0238">DNA-binding</keyword>
<comment type="similarity">
    <text evidence="2 6 7">Belongs to the type IB topoisomerase family.</text>
</comment>
<dbReference type="FunFam" id="1.10.132.10:FF:000001">
    <property type="entry name" value="DNA topoisomerase I"/>
    <property type="match status" value="1"/>
</dbReference>
<keyword evidence="3 6" id="KW-0799">Topoisomerase</keyword>
<accession>B4MU44</accession>
<dbReference type="PROSITE" id="PS52038">
    <property type="entry name" value="TOPO_IB_2"/>
    <property type="match status" value="1"/>
</dbReference>
<dbReference type="PRINTS" id="PR00416">
    <property type="entry name" value="EUTPISMRASEI"/>
</dbReference>
<dbReference type="GO" id="GO:0007059">
    <property type="term" value="P:chromosome segregation"/>
    <property type="evidence" value="ECO:0007669"/>
    <property type="project" value="TreeGrafter"/>
</dbReference>
<feature type="domain" description="DNA topoisomerase I eukaryotic-type" evidence="9">
    <location>
        <begin position="98"/>
        <end position="474"/>
    </location>
</feature>
<dbReference type="InterPro" id="IPR036202">
    <property type="entry name" value="TopoI_DNA-bd_euk_N_sf"/>
</dbReference>
<dbReference type="GO" id="GO:0006265">
    <property type="term" value="P:DNA topological change"/>
    <property type="evidence" value="ECO:0007669"/>
    <property type="project" value="UniProtKB-UniRule"/>
</dbReference>
<feature type="coiled-coil region" evidence="8">
    <location>
        <begin position="381"/>
        <end position="448"/>
    </location>
</feature>
<dbReference type="EMBL" id="CH963852">
    <property type="protein sequence ID" value="EDW75633.2"/>
    <property type="molecule type" value="Genomic_DNA"/>
</dbReference>
<dbReference type="Pfam" id="PF02919">
    <property type="entry name" value="Topoisom_I_N"/>
    <property type="match status" value="1"/>
</dbReference>
<keyword evidence="8" id="KW-0175">Coiled coil</keyword>
<dbReference type="PANTHER" id="PTHR10290:SF3">
    <property type="entry name" value="DNA TOPOISOMERASE 1"/>
    <property type="match status" value="1"/>
</dbReference>
<dbReference type="CDD" id="cd00659">
    <property type="entry name" value="Topo_IB_C"/>
    <property type="match status" value="1"/>
</dbReference>
<dbReference type="FunFam" id="2.170.11.10:FF:000001">
    <property type="entry name" value="DNA topoisomerase I"/>
    <property type="match status" value="1"/>
</dbReference>
<comment type="catalytic activity">
    <reaction evidence="1 6 7">
        <text>ATP-independent breakage of single-stranded DNA, followed by passage and rejoining.</text>
        <dbReference type="EC" id="5.6.2.1"/>
    </reaction>
</comment>
<dbReference type="InterPro" id="IPR013030">
    <property type="entry name" value="DNA_topo_DNA_db_N_dom2"/>
</dbReference>
<dbReference type="InterPro" id="IPR051062">
    <property type="entry name" value="Topoisomerase_IB"/>
</dbReference>
<dbReference type="GO" id="GO:0005730">
    <property type="term" value="C:nucleolus"/>
    <property type="evidence" value="ECO:0007669"/>
    <property type="project" value="TreeGrafter"/>
</dbReference>
<sequence length="513" mass="60661">MLNHECCRNRIFYRNFFRDFRLTMTARERKIIKDFHKCNFYEIFKFFQAESNKRLAATKEEKLAKRKKNEAFVNKYGFCLVDGHRERISNFRLEPPGLFRGRGDHPKMGMIKRRVQACDIIINCGRDSKIPMPPRGQMWKEVRHDNTVTWLASWVDNVQGQSKYIILNSWSKIRCESDHNKYETARRLHKFIDKIRATYREEWKSKDIFVRQRAVALYFIDKLALRVGNEKEKDQADTVGCCSLRVEHVQLHRRLMDKEYVVAFDFLGKDSIRYYKTVEVEPRVFNNLKLFVKDKGKSYYVFDCLNAHELNDHLKNLMIGLTTKVFRTYNASLTLQNQLDELTDEEATVAEKLLVYNRANRAVAILCNHQRSIPKGHQQIMENLRKKIHNKSNAINDLEAEFNELKRSATLSGTAKDKKIAECKGKQLERLKDQLKKLKLEETNREENKCVALTTSKLNYIDPRISVAWCKKNNVPIEKIFNKTQRTKFLWAIHMADENYHFPEESPVIDDDN</sequence>
<protein>
    <recommendedName>
        <fullName evidence="7">DNA topoisomerase I</fullName>
        <ecNumber evidence="7">5.6.2.1</ecNumber>
    </recommendedName>
    <alternativeName>
        <fullName evidence="7">DNA topoisomerase 1</fullName>
    </alternativeName>
</protein>
<dbReference type="Gene3D" id="3.90.15.10">
    <property type="entry name" value="Topoisomerase I, Chain A, domain 3"/>
    <property type="match status" value="1"/>
</dbReference>
<evidence type="ECO:0000313" key="10">
    <source>
        <dbReference type="EMBL" id="EDW75633.2"/>
    </source>
</evidence>
<evidence type="ECO:0000256" key="3">
    <source>
        <dbReference type="ARBA" id="ARBA00023029"/>
    </source>
</evidence>
<dbReference type="OrthoDB" id="47179at2759"/>
<evidence type="ECO:0000256" key="4">
    <source>
        <dbReference type="ARBA" id="ARBA00023125"/>
    </source>
</evidence>
<evidence type="ECO:0000313" key="11">
    <source>
        <dbReference type="Proteomes" id="UP000007798"/>
    </source>
</evidence>
<evidence type="ECO:0000256" key="7">
    <source>
        <dbReference type="RuleBase" id="RU365101"/>
    </source>
</evidence>
<dbReference type="Proteomes" id="UP000007798">
    <property type="component" value="Unassembled WGS sequence"/>
</dbReference>